<organism evidence="1 2">
    <name type="scientific">Rubus argutus</name>
    <name type="common">Southern blackberry</name>
    <dbReference type="NCBI Taxonomy" id="59490"/>
    <lineage>
        <taxon>Eukaryota</taxon>
        <taxon>Viridiplantae</taxon>
        <taxon>Streptophyta</taxon>
        <taxon>Embryophyta</taxon>
        <taxon>Tracheophyta</taxon>
        <taxon>Spermatophyta</taxon>
        <taxon>Magnoliopsida</taxon>
        <taxon>eudicotyledons</taxon>
        <taxon>Gunneridae</taxon>
        <taxon>Pentapetalae</taxon>
        <taxon>rosids</taxon>
        <taxon>fabids</taxon>
        <taxon>Rosales</taxon>
        <taxon>Rosaceae</taxon>
        <taxon>Rosoideae</taxon>
        <taxon>Rosoideae incertae sedis</taxon>
        <taxon>Rubus</taxon>
    </lineage>
</organism>
<name>A0AAW1XD00_RUBAR</name>
<comment type="caution">
    <text evidence="1">The sequence shown here is derived from an EMBL/GenBank/DDBJ whole genome shotgun (WGS) entry which is preliminary data.</text>
</comment>
<proteinExistence type="predicted"/>
<evidence type="ECO:0000313" key="2">
    <source>
        <dbReference type="Proteomes" id="UP001457282"/>
    </source>
</evidence>
<gene>
    <name evidence="1" type="ORF">M0R45_021560</name>
</gene>
<protein>
    <submittedName>
        <fullName evidence="1">Uncharacterized protein</fullName>
    </submittedName>
</protein>
<dbReference type="AlphaFoldDB" id="A0AAW1XD00"/>
<dbReference type="Proteomes" id="UP001457282">
    <property type="component" value="Unassembled WGS sequence"/>
</dbReference>
<dbReference type="EMBL" id="JBEDUW010000004">
    <property type="protein sequence ID" value="KAK9934414.1"/>
    <property type="molecule type" value="Genomic_DNA"/>
</dbReference>
<keyword evidence="2" id="KW-1185">Reference proteome</keyword>
<sequence length="77" mass="8742">MRNEHGDDEVAVRGGLGIAVAKRAEHGSVIGWEFVCDCRPAMELVLAGWDVVEERSQGVVSAWWDVVEEKRCRRERF</sequence>
<accession>A0AAW1XD00</accession>
<reference evidence="1 2" key="1">
    <citation type="journal article" date="2023" name="G3 (Bethesda)">
        <title>A chromosome-length genome assembly and annotation of blackberry (Rubus argutus, cv. 'Hillquist').</title>
        <authorList>
            <person name="Bruna T."/>
            <person name="Aryal R."/>
            <person name="Dudchenko O."/>
            <person name="Sargent D.J."/>
            <person name="Mead D."/>
            <person name="Buti M."/>
            <person name="Cavallini A."/>
            <person name="Hytonen T."/>
            <person name="Andres J."/>
            <person name="Pham M."/>
            <person name="Weisz D."/>
            <person name="Mascagni F."/>
            <person name="Usai G."/>
            <person name="Natali L."/>
            <person name="Bassil N."/>
            <person name="Fernandez G.E."/>
            <person name="Lomsadze A."/>
            <person name="Armour M."/>
            <person name="Olukolu B."/>
            <person name="Poorten T."/>
            <person name="Britton C."/>
            <person name="Davik J."/>
            <person name="Ashrafi H."/>
            <person name="Aiden E.L."/>
            <person name="Borodovsky M."/>
            <person name="Worthington M."/>
        </authorList>
    </citation>
    <scope>NUCLEOTIDE SEQUENCE [LARGE SCALE GENOMIC DNA]</scope>
    <source>
        <strain evidence="1">PI 553951</strain>
    </source>
</reference>
<evidence type="ECO:0000313" key="1">
    <source>
        <dbReference type="EMBL" id="KAK9934414.1"/>
    </source>
</evidence>